<gene>
    <name evidence="6" type="ORF">PQR63_15455</name>
</gene>
<dbReference type="EMBL" id="JAQQFR010000009">
    <property type="protein sequence ID" value="MFL9879795.1"/>
    <property type="molecule type" value="Genomic_DNA"/>
</dbReference>
<dbReference type="PROSITE" id="PS01124">
    <property type="entry name" value="HTH_ARAC_FAMILY_2"/>
    <property type="match status" value="1"/>
</dbReference>
<dbReference type="PANTHER" id="PTHR43436">
    <property type="entry name" value="ARAC-FAMILY TRANSCRIPTIONAL REGULATOR"/>
    <property type="match status" value="1"/>
</dbReference>
<dbReference type="InterPro" id="IPR018060">
    <property type="entry name" value="HTH_AraC"/>
</dbReference>
<accession>A0ABW8ZB95</accession>
<dbReference type="Pfam" id="PF12833">
    <property type="entry name" value="HTH_18"/>
    <property type="match status" value="1"/>
</dbReference>
<sequence length="324" mass="36015">MEFSLPVYASILPIPAFRLPIKFKMRFNLNMENQLNELRALTALAQNRRTETGIPRVAMVQGVIPEHQLAAVYDPMVNLILRGGKTLTVGGRSLHYDPATYFVMSVDLPAAGVVHPADTGEPYLAVSLTLDANIISNLLENLPNTAQRLNKAAGFSVAAVTPELLDAWVRMLRLMRHPADIPALAPVYEREILYRVLQGPMGWMLRDIALPDTALAKVNLSIQQIRRQYAEPLRVEQLANSAAMSASAFHRHFKAVTALSPLQYQKKVRLLQARTLLVSAGYSVTAAAYEVGYQSSTQFSREYSREFGRPPGLDATRITNEMRS</sequence>
<keyword evidence="3" id="KW-0804">Transcription</keyword>
<protein>
    <submittedName>
        <fullName evidence="6">AraC family transcriptional regulator</fullName>
    </submittedName>
</protein>
<dbReference type="PANTHER" id="PTHR43436:SF1">
    <property type="entry name" value="TRANSCRIPTIONAL REGULATORY PROTEIN"/>
    <property type="match status" value="1"/>
</dbReference>
<dbReference type="PROSITE" id="PS00041">
    <property type="entry name" value="HTH_ARAC_FAMILY_1"/>
    <property type="match status" value="1"/>
</dbReference>
<keyword evidence="2" id="KW-0238">DNA-binding</keyword>
<evidence type="ECO:0000256" key="4">
    <source>
        <dbReference type="SAM" id="MobiDB-lite"/>
    </source>
</evidence>
<dbReference type="Proteomes" id="UP001629214">
    <property type="component" value="Unassembled WGS sequence"/>
</dbReference>
<dbReference type="SUPFAM" id="SSF46689">
    <property type="entry name" value="Homeodomain-like"/>
    <property type="match status" value="2"/>
</dbReference>
<evidence type="ECO:0000256" key="1">
    <source>
        <dbReference type="ARBA" id="ARBA00023015"/>
    </source>
</evidence>
<feature type="domain" description="HTH araC/xylS-type" evidence="5">
    <location>
        <begin position="219"/>
        <end position="317"/>
    </location>
</feature>
<dbReference type="InterPro" id="IPR018062">
    <property type="entry name" value="HTH_AraC-typ_CS"/>
</dbReference>
<feature type="region of interest" description="Disordered" evidence="4">
    <location>
        <begin position="304"/>
        <end position="324"/>
    </location>
</feature>
<evidence type="ECO:0000313" key="6">
    <source>
        <dbReference type="EMBL" id="MFL9879795.1"/>
    </source>
</evidence>
<evidence type="ECO:0000313" key="7">
    <source>
        <dbReference type="Proteomes" id="UP001629214"/>
    </source>
</evidence>
<name>A0ABW8ZB95_9BURK</name>
<dbReference type="SMART" id="SM00342">
    <property type="entry name" value="HTH_ARAC"/>
    <property type="match status" value="1"/>
</dbReference>
<dbReference type="Gene3D" id="1.10.10.60">
    <property type="entry name" value="Homeodomain-like"/>
    <property type="match status" value="1"/>
</dbReference>
<dbReference type="InterPro" id="IPR009594">
    <property type="entry name" value="Tscrpt_reg_HTH_AraC_N"/>
</dbReference>
<evidence type="ECO:0000256" key="3">
    <source>
        <dbReference type="ARBA" id="ARBA00023163"/>
    </source>
</evidence>
<organism evidence="6 7">
    <name type="scientific">Herbaspirillum rhizosphaerae</name>
    <dbReference type="NCBI Taxonomy" id="346179"/>
    <lineage>
        <taxon>Bacteria</taxon>
        <taxon>Pseudomonadati</taxon>
        <taxon>Pseudomonadota</taxon>
        <taxon>Betaproteobacteria</taxon>
        <taxon>Burkholderiales</taxon>
        <taxon>Oxalobacteraceae</taxon>
        <taxon>Herbaspirillum</taxon>
    </lineage>
</organism>
<evidence type="ECO:0000256" key="2">
    <source>
        <dbReference type="ARBA" id="ARBA00023125"/>
    </source>
</evidence>
<proteinExistence type="predicted"/>
<dbReference type="Pfam" id="PF06719">
    <property type="entry name" value="AraC_N"/>
    <property type="match status" value="1"/>
</dbReference>
<dbReference type="RefSeq" id="WP_408168885.1">
    <property type="nucleotide sequence ID" value="NZ_JAQQFR010000009.1"/>
</dbReference>
<keyword evidence="7" id="KW-1185">Reference proteome</keyword>
<evidence type="ECO:0000259" key="5">
    <source>
        <dbReference type="PROSITE" id="PS01124"/>
    </source>
</evidence>
<dbReference type="InterPro" id="IPR009057">
    <property type="entry name" value="Homeodomain-like_sf"/>
</dbReference>
<comment type="caution">
    <text evidence="6">The sequence shown here is derived from an EMBL/GenBank/DDBJ whole genome shotgun (WGS) entry which is preliminary data.</text>
</comment>
<reference evidence="6 7" key="1">
    <citation type="journal article" date="2024" name="Chem. Sci.">
        <title>Discovery of megapolipeptins by genome mining of a Burkholderiales bacteria collection.</title>
        <authorList>
            <person name="Paulo B.S."/>
            <person name="Recchia M.J.J."/>
            <person name="Lee S."/>
            <person name="Fergusson C.H."/>
            <person name="Romanowski S.B."/>
            <person name="Hernandez A."/>
            <person name="Krull N."/>
            <person name="Liu D.Y."/>
            <person name="Cavanagh H."/>
            <person name="Bos A."/>
            <person name="Gray C.A."/>
            <person name="Murphy B.T."/>
            <person name="Linington R.G."/>
            <person name="Eustaquio A.S."/>
        </authorList>
    </citation>
    <scope>NUCLEOTIDE SEQUENCE [LARGE SCALE GENOMIC DNA]</scope>
    <source>
        <strain evidence="6 7">RL21-008-BIB-B</strain>
    </source>
</reference>
<keyword evidence="1" id="KW-0805">Transcription regulation</keyword>